<feature type="active site" description="Nucleophile" evidence="7">
    <location>
        <position position="142"/>
    </location>
</feature>
<evidence type="ECO:0000259" key="9">
    <source>
        <dbReference type="PROSITE" id="PS52029"/>
    </source>
</evidence>
<dbReference type="OrthoDB" id="463216at2"/>
<dbReference type="GO" id="GO:0005576">
    <property type="term" value="C:extracellular region"/>
    <property type="evidence" value="ECO:0007669"/>
    <property type="project" value="TreeGrafter"/>
</dbReference>
<keyword evidence="5 7" id="KW-0573">Peptidoglycan synthesis</keyword>
<dbReference type="Pfam" id="PF03734">
    <property type="entry name" value="YkuD"/>
    <property type="match status" value="1"/>
</dbReference>
<name>A0A4Y8ZUM5_9SPHN</name>
<dbReference type="RefSeq" id="WP_135084926.1">
    <property type="nucleotide sequence ID" value="NZ_SPDV01000009.1"/>
</dbReference>
<feature type="active site" description="Proton donor/acceptor" evidence="7">
    <location>
        <position position="129"/>
    </location>
</feature>
<dbReference type="InterPro" id="IPR050979">
    <property type="entry name" value="LD-transpeptidase"/>
</dbReference>
<dbReference type="Proteomes" id="UP000298213">
    <property type="component" value="Unassembled WGS sequence"/>
</dbReference>
<dbReference type="PANTHER" id="PTHR30582">
    <property type="entry name" value="L,D-TRANSPEPTIDASE"/>
    <property type="match status" value="1"/>
</dbReference>
<dbReference type="GO" id="GO:0018104">
    <property type="term" value="P:peptidoglycan-protein cross-linking"/>
    <property type="evidence" value="ECO:0007669"/>
    <property type="project" value="TreeGrafter"/>
</dbReference>
<dbReference type="InterPro" id="IPR038063">
    <property type="entry name" value="Transpep_catalytic_dom"/>
</dbReference>
<evidence type="ECO:0000256" key="3">
    <source>
        <dbReference type="ARBA" id="ARBA00022679"/>
    </source>
</evidence>
<evidence type="ECO:0000256" key="5">
    <source>
        <dbReference type="ARBA" id="ARBA00022984"/>
    </source>
</evidence>
<dbReference type="InterPro" id="IPR005490">
    <property type="entry name" value="LD_TPept_cat_dom"/>
</dbReference>
<feature type="chain" id="PRO_5021349722" description="L,D-TPase catalytic domain-containing protein" evidence="8">
    <location>
        <begin position="29"/>
        <end position="193"/>
    </location>
</feature>
<reference evidence="10 11" key="1">
    <citation type="submission" date="2019-03" db="EMBL/GenBank/DDBJ databases">
        <title>Genome sequence of Sphingomonas sp. 17J27-24.</title>
        <authorList>
            <person name="Kim M."/>
            <person name="Maeng S."/>
            <person name="Sathiyaraj S."/>
        </authorList>
    </citation>
    <scope>NUCLEOTIDE SEQUENCE [LARGE SCALE GENOMIC DNA]</scope>
    <source>
        <strain evidence="10 11">17J27-24</strain>
    </source>
</reference>
<evidence type="ECO:0000313" key="11">
    <source>
        <dbReference type="Proteomes" id="UP000298213"/>
    </source>
</evidence>
<keyword evidence="6 7" id="KW-0961">Cell wall biogenesis/degradation</keyword>
<gene>
    <name evidence="10" type="ORF">E2493_06490</name>
</gene>
<evidence type="ECO:0000256" key="1">
    <source>
        <dbReference type="ARBA" id="ARBA00004752"/>
    </source>
</evidence>
<dbReference type="PROSITE" id="PS52029">
    <property type="entry name" value="LD_TPASE"/>
    <property type="match status" value="1"/>
</dbReference>
<comment type="similarity">
    <text evidence="2">Belongs to the YkuD family.</text>
</comment>
<dbReference type="InterPro" id="IPR016915">
    <property type="entry name" value="UCP029342"/>
</dbReference>
<proteinExistence type="inferred from homology"/>
<dbReference type="NCBIfam" id="NF004785">
    <property type="entry name" value="PRK06132.1-2"/>
    <property type="match status" value="1"/>
</dbReference>
<dbReference type="GO" id="GO:0071555">
    <property type="term" value="P:cell wall organization"/>
    <property type="evidence" value="ECO:0007669"/>
    <property type="project" value="UniProtKB-UniRule"/>
</dbReference>
<organism evidence="10 11">
    <name type="scientific">Sphingomonas parva</name>
    <dbReference type="NCBI Taxonomy" id="2555898"/>
    <lineage>
        <taxon>Bacteria</taxon>
        <taxon>Pseudomonadati</taxon>
        <taxon>Pseudomonadota</taxon>
        <taxon>Alphaproteobacteria</taxon>
        <taxon>Sphingomonadales</taxon>
        <taxon>Sphingomonadaceae</taxon>
        <taxon>Sphingomonas</taxon>
    </lineage>
</organism>
<protein>
    <recommendedName>
        <fullName evidence="9">L,D-TPase catalytic domain-containing protein</fullName>
    </recommendedName>
</protein>
<dbReference type="Gene3D" id="2.40.440.10">
    <property type="entry name" value="L,D-transpeptidase catalytic domain-like"/>
    <property type="match status" value="1"/>
</dbReference>
<feature type="signal peptide" evidence="8">
    <location>
        <begin position="1"/>
        <end position="28"/>
    </location>
</feature>
<dbReference type="GO" id="GO:0016740">
    <property type="term" value="F:transferase activity"/>
    <property type="evidence" value="ECO:0007669"/>
    <property type="project" value="UniProtKB-KW"/>
</dbReference>
<accession>A0A4Y8ZUM5</accession>
<comment type="pathway">
    <text evidence="1 7">Cell wall biogenesis; peptidoglycan biosynthesis.</text>
</comment>
<dbReference type="PANTHER" id="PTHR30582:SF2">
    <property type="entry name" value="L,D-TRANSPEPTIDASE YCIB-RELATED"/>
    <property type="match status" value="1"/>
</dbReference>
<dbReference type="SUPFAM" id="SSF141523">
    <property type="entry name" value="L,D-transpeptidase catalytic domain-like"/>
    <property type="match status" value="1"/>
</dbReference>
<comment type="caution">
    <text evidence="10">The sequence shown here is derived from an EMBL/GenBank/DDBJ whole genome shotgun (WGS) entry which is preliminary data.</text>
</comment>
<feature type="domain" description="L,D-TPase catalytic" evidence="9">
    <location>
        <begin position="57"/>
        <end position="166"/>
    </location>
</feature>
<dbReference type="UniPathway" id="UPA00219"/>
<dbReference type="CDD" id="cd16913">
    <property type="entry name" value="YkuD_like"/>
    <property type="match status" value="1"/>
</dbReference>
<dbReference type="GO" id="GO:0071972">
    <property type="term" value="F:peptidoglycan L,D-transpeptidase activity"/>
    <property type="evidence" value="ECO:0007669"/>
    <property type="project" value="TreeGrafter"/>
</dbReference>
<evidence type="ECO:0000256" key="7">
    <source>
        <dbReference type="PROSITE-ProRule" id="PRU01373"/>
    </source>
</evidence>
<keyword evidence="8" id="KW-0732">Signal</keyword>
<evidence type="ECO:0000256" key="4">
    <source>
        <dbReference type="ARBA" id="ARBA00022960"/>
    </source>
</evidence>
<dbReference type="EMBL" id="SPDV01000009">
    <property type="protein sequence ID" value="TFI59167.1"/>
    <property type="molecule type" value="Genomic_DNA"/>
</dbReference>
<evidence type="ECO:0000256" key="2">
    <source>
        <dbReference type="ARBA" id="ARBA00005992"/>
    </source>
</evidence>
<evidence type="ECO:0000256" key="6">
    <source>
        <dbReference type="ARBA" id="ARBA00023316"/>
    </source>
</evidence>
<keyword evidence="11" id="KW-1185">Reference proteome</keyword>
<sequence length="193" mass="20452">MLRTPAWVVRGTAFAFVLCLAPLSGVSAQSLSGIEQSQALDPGRYVWQPERAADGPVEIVVSLPLQLAYVYRGGTLIAVSTVSTGKPGHETPTGTFEILQKKRDHRSNLYNDAPMPFMQRLTWDGIALHAGASPGTPASHGCVRLPHAFAQKLFGITQLGASVHIIDEAPSSPEDALAMVGGALPSLETIGTR</sequence>
<keyword evidence="4 7" id="KW-0133">Cell shape</keyword>
<dbReference type="GO" id="GO:0008360">
    <property type="term" value="P:regulation of cell shape"/>
    <property type="evidence" value="ECO:0007669"/>
    <property type="project" value="UniProtKB-UniRule"/>
</dbReference>
<dbReference type="PIRSF" id="PIRSF029342">
    <property type="entry name" value="UCP029342_ErfK/YbiS/YcfS/YnhG"/>
    <property type="match status" value="1"/>
</dbReference>
<keyword evidence="3" id="KW-0808">Transferase</keyword>
<dbReference type="AlphaFoldDB" id="A0A4Y8ZUM5"/>
<evidence type="ECO:0000313" key="10">
    <source>
        <dbReference type="EMBL" id="TFI59167.1"/>
    </source>
</evidence>
<evidence type="ECO:0000256" key="8">
    <source>
        <dbReference type="SAM" id="SignalP"/>
    </source>
</evidence>